<name>A0A0I9UN78_BACFG</name>
<comment type="caution">
    <text evidence="1">The sequence shown here is derived from an EMBL/GenBank/DDBJ whole genome shotgun (WGS) entry which is preliminary data.</text>
</comment>
<proteinExistence type="predicted"/>
<sequence length="91" mass="10519">MNSKKSDNTAIRRLKVCRMAQNSIKMNKIVVTIKSSQPCYLGQGWEGDPPRTHDITKARKFSCVKNARRAIELAKLTHPFQEREYDIELID</sequence>
<reference evidence="1" key="1">
    <citation type="book" date="2014" name="THE 24TH EUROPEAN CONGRESS OF CLINICAL MICROBIOLOGY AND INFECTIOUS DISEASES" publisher="ECCMID 2014" city="Barcelona, Spain">
        <title>Identification of resistance genes in three multidrug-resistant Bacteroides fragilis isolates by whole genome sequencing.</title>
        <editorList>
            <person name="Unknown"/>
            <person name="A."/>
        </editorList>
        <authorList>
            <person name="Sydenham T.V."/>
            <person name="Hasman H."/>
            <person name="Wang M."/>
            <person name="Soki J."/>
            <person name="Nagy E."/>
            <person name="Justesen U.S."/>
        </authorList>
    </citation>
    <scope>NUCLEOTIDE SEQUENCE</scope>
    <source>
        <strain evidence="1">DCMOUH0018B</strain>
    </source>
</reference>
<protein>
    <submittedName>
        <fullName evidence="1">Uncharacterized protein</fullName>
    </submittedName>
</protein>
<organism evidence="1">
    <name type="scientific">Bacteroides fragilis</name>
    <dbReference type="NCBI Taxonomy" id="817"/>
    <lineage>
        <taxon>Bacteria</taxon>
        <taxon>Pseudomonadati</taxon>
        <taxon>Bacteroidota</taxon>
        <taxon>Bacteroidia</taxon>
        <taxon>Bacteroidales</taxon>
        <taxon>Bacteroidaceae</taxon>
        <taxon>Bacteroides</taxon>
    </lineage>
</organism>
<dbReference type="PATRIC" id="fig|817.53.peg.3251"/>
<dbReference type="EMBL" id="JMZZ02000156">
    <property type="protein sequence ID" value="KFX73884.1"/>
    <property type="molecule type" value="Genomic_DNA"/>
</dbReference>
<evidence type="ECO:0000313" key="1">
    <source>
        <dbReference type="EMBL" id="KFX73884.1"/>
    </source>
</evidence>
<gene>
    <name evidence="1" type="ORF">EE52_0215755</name>
</gene>
<reference evidence="1" key="2">
    <citation type="submission" date="2014-07" db="EMBL/GenBank/DDBJ databases">
        <title>Genetics and epidemiology of antimicrobial resistance in B. fragilis group.</title>
        <authorList>
            <person name="Sydenham T.V."/>
            <person name="Hasman H."/>
            <person name="Kemp M."/>
            <person name="Justesen U.S."/>
        </authorList>
    </citation>
    <scope>NUCLEOTIDE SEQUENCE [LARGE SCALE GENOMIC DNA]</scope>
    <source>
        <strain evidence="1">DCMOUH0018B</strain>
    </source>
</reference>
<dbReference type="AlphaFoldDB" id="A0A0I9UN78"/>
<accession>A0A0I9UN78</accession>